<evidence type="ECO:0000313" key="2">
    <source>
        <dbReference type="Proteomes" id="UP000266552"/>
    </source>
</evidence>
<sequence length="114" mass="13680">MDHGDNEQTSLSLDDYLDLLNLAIRLKDRKWQADIIRTLHLMQESQGEEQAKSEECTEQELWQCVDQINERMSALYHELKATDDKDIQRKLLDQMWELKIARVEVFRKIRSIYQ</sequence>
<reference evidence="1 2" key="1">
    <citation type="submission" date="2018-09" db="EMBL/GenBank/DDBJ databases">
        <title>Genome Sequence of Paenibacillus lautus Strain E7593-69, Azo Dye-Degrading Bacteria, Isolated from Commercial Tattoo Inks.</title>
        <authorList>
            <person name="Nho S.W."/>
            <person name="Kim S.-J."/>
            <person name="Kweon O."/>
            <person name="Cerniglia C.E."/>
        </authorList>
    </citation>
    <scope>NUCLEOTIDE SEQUENCE [LARGE SCALE GENOMIC DNA]</scope>
    <source>
        <strain evidence="1 2">E7593-69</strain>
    </source>
</reference>
<protein>
    <submittedName>
        <fullName evidence="1">Uncharacterized protein</fullName>
    </submittedName>
</protein>
<dbReference type="KEGG" id="plw:D5F53_04120"/>
<dbReference type="RefSeq" id="WP_119846641.1">
    <property type="nucleotide sequence ID" value="NZ_CP032412.1"/>
</dbReference>
<organism evidence="1 2">
    <name type="scientific">Paenibacillus lautus</name>
    <name type="common">Bacillus lautus</name>
    <dbReference type="NCBI Taxonomy" id="1401"/>
    <lineage>
        <taxon>Bacteria</taxon>
        <taxon>Bacillati</taxon>
        <taxon>Bacillota</taxon>
        <taxon>Bacilli</taxon>
        <taxon>Bacillales</taxon>
        <taxon>Paenibacillaceae</taxon>
        <taxon>Paenibacillus</taxon>
    </lineage>
</organism>
<dbReference type="AlphaFoldDB" id="A0A385TFX0"/>
<keyword evidence="2" id="KW-1185">Reference proteome</keyword>
<accession>A0A385TFX0</accession>
<proteinExistence type="predicted"/>
<dbReference type="EMBL" id="CP032412">
    <property type="protein sequence ID" value="AYB42513.1"/>
    <property type="molecule type" value="Genomic_DNA"/>
</dbReference>
<name>A0A385TFX0_PAELA</name>
<dbReference type="Proteomes" id="UP000266552">
    <property type="component" value="Chromosome"/>
</dbReference>
<gene>
    <name evidence="1" type="ORF">D5F53_04120</name>
</gene>
<evidence type="ECO:0000313" key="1">
    <source>
        <dbReference type="EMBL" id="AYB42513.1"/>
    </source>
</evidence>